<dbReference type="AlphaFoldDB" id="A0A5M9MQ48"/>
<feature type="region of interest" description="Disordered" evidence="1">
    <location>
        <begin position="47"/>
        <end position="96"/>
    </location>
</feature>
<evidence type="ECO:0000256" key="2">
    <source>
        <dbReference type="SAM" id="Phobius"/>
    </source>
</evidence>
<feature type="transmembrane region" description="Helical" evidence="2">
    <location>
        <begin position="106"/>
        <end position="125"/>
    </location>
</feature>
<organism evidence="3 4">
    <name type="scientific">Aspergillus tanneri</name>
    <dbReference type="NCBI Taxonomy" id="1220188"/>
    <lineage>
        <taxon>Eukaryota</taxon>
        <taxon>Fungi</taxon>
        <taxon>Dikarya</taxon>
        <taxon>Ascomycota</taxon>
        <taxon>Pezizomycotina</taxon>
        <taxon>Eurotiomycetes</taxon>
        <taxon>Eurotiomycetidae</taxon>
        <taxon>Eurotiales</taxon>
        <taxon>Aspergillaceae</taxon>
        <taxon>Aspergillus</taxon>
        <taxon>Aspergillus subgen. Circumdati</taxon>
    </lineage>
</organism>
<keyword evidence="2" id="KW-0812">Transmembrane</keyword>
<gene>
    <name evidence="3" type="ORF">ATNIH1004_005127</name>
</gene>
<dbReference type="OrthoDB" id="1421156at2759"/>
<reference evidence="3 4" key="1">
    <citation type="submission" date="2019-08" db="EMBL/GenBank/DDBJ databases">
        <title>The genome sequence of a newly discovered highly antifungal drug resistant Aspergillus species, Aspergillus tanneri NIH 1004.</title>
        <authorList>
            <person name="Mounaud S."/>
            <person name="Singh I."/>
            <person name="Joardar V."/>
            <person name="Pakala S."/>
            <person name="Pakala S."/>
            <person name="Venepally P."/>
            <person name="Chung J.K."/>
            <person name="Losada L."/>
            <person name="Nierman W.C."/>
        </authorList>
    </citation>
    <scope>NUCLEOTIDE SEQUENCE [LARGE SCALE GENOMIC DNA]</scope>
    <source>
        <strain evidence="3 4">NIH1004</strain>
    </source>
</reference>
<name>A0A5M9MQ48_9EURO</name>
<keyword evidence="2" id="KW-0472">Membrane</keyword>
<sequence length="133" mass="14759">MGLPCIHRIRERLQNRESLYLGDFNRHCRLYNDQDMPPINPRDLVLEPEVVRRKGRPGGSLNRSSQVEPELEPASQDRSTQRDPSAFVLSYPRNHRAGKGEGEVEIVGVGVGVGVGVVAVVVVVVRSRVSHQG</sequence>
<evidence type="ECO:0000313" key="3">
    <source>
        <dbReference type="EMBL" id="KAA8649232.1"/>
    </source>
</evidence>
<dbReference type="GeneID" id="54327829"/>
<dbReference type="RefSeq" id="XP_033428593.1">
    <property type="nucleotide sequence ID" value="XM_033569787.1"/>
</dbReference>
<accession>A0A5M9MQ48</accession>
<evidence type="ECO:0000256" key="1">
    <source>
        <dbReference type="SAM" id="MobiDB-lite"/>
    </source>
</evidence>
<dbReference type="Proteomes" id="UP000324241">
    <property type="component" value="Unassembled WGS sequence"/>
</dbReference>
<protein>
    <submittedName>
        <fullName evidence="3">Uncharacterized protein</fullName>
    </submittedName>
</protein>
<proteinExistence type="predicted"/>
<keyword evidence="2" id="KW-1133">Transmembrane helix</keyword>
<evidence type="ECO:0000313" key="4">
    <source>
        <dbReference type="Proteomes" id="UP000324241"/>
    </source>
</evidence>
<comment type="caution">
    <text evidence="3">The sequence shown here is derived from an EMBL/GenBank/DDBJ whole genome shotgun (WGS) entry which is preliminary data.</text>
</comment>
<dbReference type="EMBL" id="QUQM01000003">
    <property type="protein sequence ID" value="KAA8649232.1"/>
    <property type="molecule type" value="Genomic_DNA"/>
</dbReference>